<proteinExistence type="predicted"/>
<evidence type="ECO:0000313" key="1">
    <source>
        <dbReference type="EMBL" id="MEQ2195898.1"/>
    </source>
</evidence>
<reference evidence="1 2" key="1">
    <citation type="submission" date="2021-06" db="EMBL/GenBank/DDBJ databases">
        <authorList>
            <person name="Palmer J.M."/>
        </authorList>
    </citation>
    <scope>NUCLEOTIDE SEQUENCE [LARGE SCALE GENOMIC DNA]</scope>
    <source>
        <strain evidence="1 2">XC_2019</strain>
        <tissue evidence="1">Muscle</tissue>
    </source>
</reference>
<organism evidence="1 2">
    <name type="scientific">Xenoophorus captivus</name>
    <dbReference type="NCBI Taxonomy" id="1517983"/>
    <lineage>
        <taxon>Eukaryota</taxon>
        <taxon>Metazoa</taxon>
        <taxon>Chordata</taxon>
        <taxon>Craniata</taxon>
        <taxon>Vertebrata</taxon>
        <taxon>Euteleostomi</taxon>
        <taxon>Actinopterygii</taxon>
        <taxon>Neopterygii</taxon>
        <taxon>Teleostei</taxon>
        <taxon>Neoteleostei</taxon>
        <taxon>Acanthomorphata</taxon>
        <taxon>Ovalentaria</taxon>
        <taxon>Atherinomorphae</taxon>
        <taxon>Cyprinodontiformes</taxon>
        <taxon>Goodeidae</taxon>
        <taxon>Xenoophorus</taxon>
    </lineage>
</organism>
<comment type="caution">
    <text evidence="1">The sequence shown here is derived from an EMBL/GenBank/DDBJ whole genome shotgun (WGS) entry which is preliminary data.</text>
</comment>
<dbReference type="Proteomes" id="UP001434883">
    <property type="component" value="Unassembled WGS sequence"/>
</dbReference>
<keyword evidence="2" id="KW-1185">Reference proteome</keyword>
<evidence type="ECO:0000313" key="2">
    <source>
        <dbReference type="Proteomes" id="UP001434883"/>
    </source>
</evidence>
<name>A0ABV0QKD4_9TELE</name>
<sequence>MLTSLRMRLPIRIIRKTSGAMIAGYEPITCRKGIGFLLEPWESLENTSYRRNGIWNLMGVGHDAWLPCPPSAQLLSFAKDRSDVISERDLDGLTLSCNEGEGFDHNAAVEEDTSGVILSSEDPVVDTGLEVGDVPTSSVSDDEVDSTNVPPAKRLVKPVIRLSYDKPGKSRDQPLVIVHRGMRIYITRETEEDLNIVSSALRCSSSPSSKMRLCEFAT</sequence>
<accession>A0ABV0QKD4</accession>
<gene>
    <name evidence="1" type="ORF">XENOCAPTIV_020006</name>
</gene>
<dbReference type="EMBL" id="JAHRIN010012688">
    <property type="protein sequence ID" value="MEQ2195898.1"/>
    <property type="molecule type" value="Genomic_DNA"/>
</dbReference>
<protein>
    <submittedName>
        <fullName evidence="1">Uncharacterized protein</fullName>
    </submittedName>
</protein>